<dbReference type="PROSITE" id="PS51257">
    <property type="entry name" value="PROKAR_LIPOPROTEIN"/>
    <property type="match status" value="1"/>
</dbReference>
<reference evidence="3 4" key="1">
    <citation type="submission" date="2017-05" db="EMBL/GenBank/DDBJ databases">
        <authorList>
            <person name="Varghese N."/>
            <person name="Submissions S."/>
        </authorList>
    </citation>
    <scope>NUCLEOTIDE SEQUENCE [LARGE SCALE GENOMIC DNA]</scope>
    <source>
        <strain evidence="3 4">DSM 26001</strain>
    </source>
</reference>
<dbReference type="Pfam" id="PF07589">
    <property type="entry name" value="PEP-CTERM"/>
    <property type="match status" value="1"/>
</dbReference>
<dbReference type="EMBL" id="FXUL01000006">
    <property type="protein sequence ID" value="SMP59708.1"/>
    <property type="molecule type" value="Genomic_DNA"/>
</dbReference>
<keyword evidence="1" id="KW-0732">Signal</keyword>
<dbReference type="Proteomes" id="UP001158049">
    <property type="component" value="Unassembled WGS sequence"/>
</dbReference>
<evidence type="ECO:0000313" key="3">
    <source>
        <dbReference type="EMBL" id="SMP59708.1"/>
    </source>
</evidence>
<evidence type="ECO:0000259" key="2">
    <source>
        <dbReference type="Pfam" id="PF07589"/>
    </source>
</evidence>
<feature type="domain" description="Ice-binding protein C-terminal" evidence="2">
    <location>
        <begin position="245"/>
        <end position="267"/>
    </location>
</feature>
<organism evidence="3 4">
    <name type="scientific">Noviherbaspirillum suwonense</name>
    <dbReference type="NCBI Taxonomy" id="1224511"/>
    <lineage>
        <taxon>Bacteria</taxon>
        <taxon>Pseudomonadati</taxon>
        <taxon>Pseudomonadota</taxon>
        <taxon>Betaproteobacteria</taxon>
        <taxon>Burkholderiales</taxon>
        <taxon>Oxalobacteraceae</taxon>
        <taxon>Noviherbaspirillum</taxon>
    </lineage>
</organism>
<keyword evidence="4" id="KW-1185">Reference proteome</keyword>
<feature type="signal peptide" evidence="1">
    <location>
        <begin position="1"/>
        <end position="27"/>
    </location>
</feature>
<evidence type="ECO:0000256" key="1">
    <source>
        <dbReference type="SAM" id="SignalP"/>
    </source>
</evidence>
<dbReference type="InterPro" id="IPR013424">
    <property type="entry name" value="Ice-binding_C"/>
</dbReference>
<protein>
    <submittedName>
        <fullName evidence="3">PEP-CTERM protein-sorting domain-containing protein</fullName>
    </submittedName>
</protein>
<comment type="caution">
    <text evidence="3">The sequence shown here is derived from an EMBL/GenBank/DDBJ whole genome shotgun (WGS) entry which is preliminary data.</text>
</comment>
<gene>
    <name evidence="3" type="ORF">SAMN06295970_106130</name>
</gene>
<dbReference type="NCBIfam" id="TIGR02595">
    <property type="entry name" value="PEP_CTERM"/>
    <property type="match status" value="1"/>
</dbReference>
<name>A0ABY1Q5J5_9BURK</name>
<sequence length="270" mass="27758">MKTTFSKTLMACAITAACAFASTAASAQSTIFNDFTINPVGENANFVADKMTGNYVEIATFGANNSFDVSLYWKAAAFVSNDGTQQIDAGRSGLGSDYGIYALYKASGTYTQSGGATTFNFTPGTGSLGVFLDRNRDTAFTAGTTGDFTNVGTGEDVSLATGMPVFGQGTLDPSLPTCGTGAGSGINCGNFGTTTTFDLSTAGSGFFVAPSPFYQLSFQSGQLNNFSPTGRQVLNGSLDVAFNNVPEPTSIALVGLGLLGLGLSLRRKQA</sequence>
<feature type="chain" id="PRO_5046996503" evidence="1">
    <location>
        <begin position="28"/>
        <end position="270"/>
    </location>
</feature>
<dbReference type="NCBIfam" id="NF033554">
    <property type="entry name" value="floc_PepA"/>
    <property type="match status" value="1"/>
</dbReference>
<proteinExistence type="predicted"/>
<dbReference type="RefSeq" id="WP_283442235.1">
    <property type="nucleotide sequence ID" value="NZ_FXUL01000006.1"/>
</dbReference>
<evidence type="ECO:0000313" key="4">
    <source>
        <dbReference type="Proteomes" id="UP001158049"/>
    </source>
</evidence>
<accession>A0ABY1Q5J5</accession>